<name>W1IR72_9GAMM</name>
<sequence length="211" mass="23050">MCMWNHPTEAILMNLHATLILALALSMDAFAAAVGKGASLQKPNFREAIRTGFIFGLVEALTPLIGWSLGLYASQYIMEWDHWVAFSLLVILGGRMISESFQHEPETTDKTTPQHHGSKRHSSMSLILTAIATSLDAMAIGIGLAFLQVDILHTAMTIGLTTMIMATFGMLIGRYIGPLLGKKAEMVGGLVLIAIGFNILFEHLNLFMYAK</sequence>
<evidence type="ECO:0000256" key="5">
    <source>
        <dbReference type="ARBA" id="ARBA00023065"/>
    </source>
</evidence>
<comment type="similarity">
    <text evidence="8">Belongs to the MntP (TC 9.B.29) family.</text>
</comment>
<keyword evidence="5 8" id="KW-0406">Ion transport</keyword>
<keyword evidence="7 8" id="KW-0464">Manganese</keyword>
<evidence type="ECO:0000256" key="1">
    <source>
        <dbReference type="ARBA" id="ARBA00022448"/>
    </source>
</evidence>
<dbReference type="Proteomes" id="UP000019202">
    <property type="component" value="Unassembled WGS sequence"/>
</dbReference>
<comment type="caution">
    <text evidence="9">The sequence shown here is derived from an EMBL/GenBank/DDBJ whole genome shotgun (WGS) entry which is preliminary data.</text>
</comment>
<comment type="subcellular location">
    <subcellularLocation>
        <location evidence="8">Cell membrane</location>
        <topology evidence="8">Multi-pass membrane protein</topology>
    </subcellularLocation>
</comment>
<feature type="transmembrane region" description="Helical" evidence="8">
    <location>
        <begin position="53"/>
        <end position="73"/>
    </location>
</feature>
<proteinExistence type="inferred from homology"/>
<keyword evidence="10" id="KW-1185">Reference proteome</keyword>
<dbReference type="InterPro" id="IPR022929">
    <property type="entry name" value="Put_MntP"/>
</dbReference>
<comment type="function">
    <text evidence="8">Probably functions as a manganese efflux pump.</text>
</comment>
<evidence type="ECO:0000256" key="4">
    <source>
        <dbReference type="ARBA" id="ARBA00022989"/>
    </source>
</evidence>
<dbReference type="EMBL" id="CBXF010000001">
    <property type="protein sequence ID" value="CDL80909.1"/>
    <property type="molecule type" value="Genomic_DNA"/>
</dbReference>
<feature type="transmembrane region" description="Helical" evidence="8">
    <location>
        <begin position="126"/>
        <end position="149"/>
    </location>
</feature>
<evidence type="ECO:0000313" key="9">
    <source>
        <dbReference type="EMBL" id="CDL80909.1"/>
    </source>
</evidence>
<feature type="transmembrane region" description="Helical" evidence="8">
    <location>
        <begin position="155"/>
        <end position="177"/>
    </location>
</feature>
<keyword evidence="6 8" id="KW-0472">Membrane</keyword>
<keyword evidence="1 8" id="KW-0813">Transport</keyword>
<dbReference type="PANTHER" id="PTHR35529">
    <property type="entry name" value="MANGANESE EFFLUX PUMP MNTP-RELATED"/>
    <property type="match status" value="1"/>
</dbReference>
<organism evidence="9 10">
    <name type="scientific">Xenorhabdus szentirmaii DSM 16338</name>
    <dbReference type="NCBI Taxonomy" id="1427518"/>
    <lineage>
        <taxon>Bacteria</taxon>
        <taxon>Pseudomonadati</taxon>
        <taxon>Pseudomonadota</taxon>
        <taxon>Gammaproteobacteria</taxon>
        <taxon>Enterobacterales</taxon>
        <taxon>Morganellaceae</taxon>
        <taxon>Xenorhabdus</taxon>
    </lineage>
</organism>
<keyword evidence="4 8" id="KW-1133">Transmembrane helix</keyword>
<evidence type="ECO:0000256" key="8">
    <source>
        <dbReference type="HAMAP-Rule" id="MF_01521"/>
    </source>
</evidence>
<evidence type="ECO:0000313" key="10">
    <source>
        <dbReference type="Proteomes" id="UP000019202"/>
    </source>
</evidence>
<evidence type="ECO:0000256" key="3">
    <source>
        <dbReference type="ARBA" id="ARBA00022692"/>
    </source>
</evidence>
<comment type="caution">
    <text evidence="8">Lacks conserved residue(s) required for the propagation of feature annotation.</text>
</comment>
<dbReference type="GO" id="GO:0005384">
    <property type="term" value="F:manganese ion transmembrane transporter activity"/>
    <property type="evidence" value="ECO:0007669"/>
    <property type="project" value="UniProtKB-UniRule"/>
</dbReference>
<evidence type="ECO:0000256" key="2">
    <source>
        <dbReference type="ARBA" id="ARBA00022475"/>
    </source>
</evidence>
<dbReference type="NCBIfam" id="NF008546">
    <property type="entry name" value="PRK11469.1"/>
    <property type="match status" value="1"/>
</dbReference>
<dbReference type="HAMAP" id="MF_01521">
    <property type="entry name" value="MntP_pump"/>
    <property type="match status" value="1"/>
</dbReference>
<feature type="transmembrane region" description="Helical" evidence="8">
    <location>
        <begin position="189"/>
        <end position="210"/>
    </location>
</feature>
<keyword evidence="2 8" id="KW-1003">Cell membrane</keyword>
<protein>
    <recommendedName>
        <fullName evidence="8">Putative manganese efflux pump MntP</fullName>
    </recommendedName>
</protein>
<gene>
    <name evidence="8" type="primary">mntP</name>
    <name evidence="9" type="ORF">XSR1_10341</name>
</gene>
<dbReference type="PANTHER" id="PTHR35529:SF1">
    <property type="entry name" value="MANGANESE EFFLUX PUMP MNTP-RELATED"/>
    <property type="match status" value="1"/>
</dbReference>
<keyword evidence="3 8" id="KW-0812">Transmembrane</keyword>
<reference evidence="9" key="1">
    <citation type="submission" date="2013-11" db="EMBL/GenBank/DDBJ databases">
        <title>Draft genome sequence and annotation of the entomopathogenic bacteria, Xenorhabdus cabanillasi strain JM26 and Xenorhabdus szentirmai strain DSM 16338.</title>
        <authorList>
            <person name="Gualtieri M."/>
            <person name="Ogier J.C."/>
            <person name="Pages S."/>
            <person name="Givaudan A."/>
            <person name="Gaudriault S."/>
        </authorList>
    </citation>
    <scope>NUCLEOTIDE SEQUENCE [LARGE SCALE GENOMIC DNA]</scope>
    <source>
        <strain evidence="9">DSM 16338</strain>
    </source>
</reference>
<dbReference type="Pfam" id="PF02659">
    <property type="entry name" value="Mntp"/>
    <property type="match status" value="1"/>
</dbReference>
<evidence type="ECO:0000256" key="7">
    <source>
        <dbReference type="ARBA" id="ARBA00023211"/>
    </source>
</evidence>
<accession>W1IR72</accession>
<dbReference type="InterPro" id="IPR003810">
    <property type="entry name" value="Mntp/YtaF"/>
</dbReference>
<dbReference type="AlphaFoldDB" id="W1IR72"/>
<dbReference type="GO" id="GO:0005886">
    <property type="term" value="C:plasma membrane"/>
    <property type="evidence" value="ECO:0007669"/>
    <property type="project" value="UniProtKB-SubCell"/>
</dbReference>
<evidence type="ECO:0000256" key="6">
    <source>
        <dbReference type="ARBA" id="ARBA00023136"/>
    </source>
</evidence>